<gene>
    <name evidence="3" type="ORF">FUAX_22820</name>
</gene>
<feature type="coiled-coil region" evidence="1">
    <location>
        <begin position="164"/>
        <end position="213"/>
    </location>
</feature>
<dbReference type="Proteomes" id="UP001348817">
    <property type="component" value="Chromosome"/>
</dbReference>
<keyword evidence="2" id="KW-1133">Transmembrane helix</keyword>
<protein>
    <recommendedName>
        <fullName evidence="5">tRNA (Guanine-N1)-methyltransferase</fullName>
    </recommendedName>
</protein>
<evidence type="ECO:0000256" key="2">
    <source>
        <dbReference type="SAM" id="Phobius"/>
    </source>
</evidence>
<reference evidence="3 4" key="1">
    <citation type="submission" date="2021-12" db="EMBL/GenBank/DDBJ databases">
        <title>Genome sequencing of bacteria with rrn-lacking chromosome and rrn-plasmid.</title>
        <authorList>
            <person name="Anda M."/>
            <person name="Iwasaki W."/>
        </authorList>
    </citation>
    <scope>NUCLEOTIDE SEQUENCE [LARGE SCALE GENOMIC DNA]</scope>
    <source>
        <strain evidence="3 4">DSM 100852</strain>
    </source>
</reference>
<dbReference type="RefSeq" id="WP_338391436.1">
    <property type="nucleotide sequence ID" value="NZ_AP025314.1"/>
</dbReference>
<evidence type="ECO:0000313" key="3">
    <source>
        <dbReference type="EMBL" id="BDD09850.1"/>
    </source>
</evidence>
<keyword evidence="2" id="KW-0472">Membrane</keyword>
<evidence type="ECO:0008006" key="5">
    <source>
        <dbReference type="Google" id="ProtNLM"/>
    </source>
</evidence>
<dbReference type="EMBL" id="AP025314">
    <property type="protein sequence ID" value="BDD09850.1"/>
    <property type="molecule type" value="Genomic_DNA"/>
</dbReference>
<organism evidence="3 4">
    <name type="scientific">Fulvitalea axinellae</name>
    <dbReference type="NCBI Taxonomy" id="1182444"/>
    <lineage>
        <taxon>Bacteria</taxon>
        <taxon>Pseudomonadati</taxon>
        <taxon>Bacteroidota</taxon>
        <taxon>Cytophagia</taxon>
        <taxon>Cytophagales</taxon>
        <taxon>Persicobacteraceae</taxon>
        <taxon>Fulvitalea</taxon>
    </lineage>
</organism>
<name>A0AAU9DFT6_9BACT</name>
<keyword evidence="2" id="KW-0812">Transmembrane</keyword>
<feature type="transmembrane region" description="Helical" evidence="2">
    <location>
        <begin position="135"/>
        <end position="155"/>
    </location>
</feature>
<dbReference type="KEGG" id="fax:FUAX_22820"/>
<evidence type="ECO:0000313" key="4">
    <source>
        <dbReference type="Proteomes" id="UP001348817"/>
    </source>
</evidence>
<dbReference type="AlphaFoldDB" id="A0AAU9DFT6"/>
<keyword evidence="1" id="KW-0175">Coiled coil</keyword>
<accession>A0AAU9DFT6</accession>
<sequence length="213" mass="24400">MIKLFRIGVLAFLMFQISHLELRAQATTQPAVASPTETATDLASRFYQMKKKSSNWKDYKVIKEGQLDAFWNEISDTLRVEKEQISELKASIVKKDAQIVSLNDTIKSKEVLVNESRHLTTHISVIGIDFSKGTYIYLTWGIILVLAGLMAAALMNTKVKNNAANVARKDLDELAKEYDDYKKKVFEREVKLKRELTTEMNKVEELKIKLKKK</sequence>
<evidence type="ECO:0000256" key="1">
    <source>
        <dbReference type="SAM" id="Coils"/>
    </source>
</evidence>
<keyword evidence="4" id="KW-1185">Reference proteome</keyword>
<proteinExistence type="predicted"/>